<feature type="domain" description="Bacterial sugar transferase" evidence="3">
    <location>
        <begin position="2"/>
        <end position="178"/>
    </location>
</feature>
<evidence type="ECO:0000259" key="3">
    <source>
        <dbReference type="Pfam" id="PF02397"/>
    </source>
</evidence>
<dbReference type="GO" id="GO:0016780">
    <property type="term" value="F:phosphotransferase activity, for other substituted phosphate groups"/>
    <property type="evidence" value="ECO:0007669"/>
    <property type="project" value="TreeGrafter"/>
</dbReference>
<feature type="transmembrane region" description="Helical" evidence="2">
    <location>
        <begin position="7"/>
        <end position="29"/>
    </location>
</feature>
<comment type="caution">
    <text evidence="4">The sequence shown here is derived from an EMBL/GenBank/DDBJ whole genome shotgun (WGS) entry which is preliminary data.</text>
</comment>
<dbReference type="Pfam" id="PF02397">
    <property type="entry name" value="Bac_transf"/>
    <property type="match status" value="1"/>
</dbReference>
<proteinExistence type="inferred from homology"/>
<evidence type="ECO:0000313" key="5">
    <source>
        <dbReference type="Proteomes" id="UP000065797"/>
    </source>
</evidence>
<reference evidence="4 5" key="1">
    <citation type="submission" date="2016-01" db="EMBL/GenBank/DDBJ databases">
        <authorList>
            <person name="McClelland M."/>
            <person name="Jain A."/>
            <person name="Saraogi P."/>
            <person name="Mendelson R."/>
            <person name="Westerman R."/>
            <person name="SanMiguel P."/>
            <person name="Csonka L."/>
        </authorList>
    </citation>
    <scope>NUCLEOTIDE SEQUENCE [LARGE SCALE GENOMIC DNA]</scope>
    <source>
        <strain evidence="4 5">PE8-15</strain>
    </source>
</reference>
<sequence>MKRLFDIFISLLLLLICFFFVILLVAIIVKTQIGSPILFRQQRPGLHGKPFYLYKFRTMTNERDSNGELLQDHARLTKVGKILRKYSLDELPQLINVLKGQLSLVGPRPLLMEYMPLYSKEQAKRHNVRPGITGWAQINGRNSISWDEKFKLDVWYVENQSFLLDLKILYLTFSKVLKSEGITNNKHVTMPVFKGGIEHGGE</sequence>
<dbReference type="InterPro" id="IPR003362">
    <property type="entry name" value="Bact_transf"/>
</dbReference>
<name>A0A109FTC2_BACMY</name>
<evidence type="ECO:0000256" key="2">
    <source>
        <dbReference type="SAM" id="Phobius"/>
    </source>
</evidence>
<comment type="similarity">
    <text evidence="1">Belongs to the bacterial sugar transferase family.</text>
</comment>
<dbReference type="PANTHER" id="PTHR30576">
    <property type="entry name" value="COLANIC BIOSYNTHESIS UDP-GLUCOSE LIPID CARRIER TRANSFERASE"/>
    <property type="match status" value="1"/>
</dbReference>
<keyword evidence="4" id="KW-0808">Transferase</keyword>
<protein>
    <submittedName>
        <fullName evidence="4">Sugar transferase</fullName>
    </submittedName>
</protein>
<dbReference type="PANTHER" id="PTHR30576:SF8">
    <property type="entry name" value="UNDECAPRENYL-PHOSPHATE GALACTOSE PHOSPHOTRANSFERASE"/>
    <property type="match status" value="1"/>
</dbReference>
<dbReference type="EMBL" id="LRPH01000101">
    <property type="protein sequence ID" value="KWU54366.1"/>
    <property type="molecule type" value="Genomic_DNA"/>
</dbReference>
<keyword evidence="2" id="KW-0472">Membrane</keyword>
<keyword evidence="2" id="KW-0812">Transmembrane</keyword>
<accession>A0A109FTC2</accession>
<keyword evidence="2" id="KW-1133">Transmembrane helix</keyword>
<organism evidence="4 5">
    <name type="scientific">Bacillus mycoides</name>
    <dbReference type="NCBI Taxonomy" id="1405"/>
    <lineage>
        <taxon>Bacteria</taxon>
        <taxon>Bacillati</taxon>
        <taxon>Bacillota</taxon>
        <taxon>Bacilli</taxon>
        <taxon>Bacillales</taxon>
        <taxon>Bacillaceae</taxon>
        <taxon>Bacillus</taxon>
        <taxon>Bacillus cereus group</taxon>
    </lineage>
</organism>
<evidence type="ECO:0000256" key="1">
    <source>
        <dbReference type="ARBA" id="ARBA00006464"/>
    </source>
</evidence>
<evidence type="ECO:0000313" key="4">
    <source>
        <dbReference type="EMBL" id="KWU54366.1"/>
    </source>
</evidence>
<dbReference type="Proteomes" id="UP000065797">
    <property type="component" value="Unassembled WGS sequence"/>
</dbReference>
<dbReference type="AlphaFoldDB" id="A0A109FTC2"/>
<gene>
    <name evidence="4" type="ORF">AWW70_26895</name>
</gene>
<dbReference type="RefSeq" id="WP_060751997.1">
    <property type="nucleotide sequence ID" value="NZ_LRPH01000101.1"/>
</dbReference>